<dbReference type="PROSITE" id="PS51186">
    <property type="entry name" value="GNAT"/>
    <property type="match status" value="1"/>
</dbReference>
<dbReference type="InterPro" id="IPR050832">
    <property type="entry name" value="Bact_Acetyltransf"/>
</dbReference>
<organism evidence="4 5">
    <name type="scientific">Candidatus Nucleicultrix amoebiphila FS5</name>
    <dbReference type="NCBI Taxonomy" id="1414854"/>
    <lineage>
        <taxon>Bacteria</taxon>
        <taxon>Pseudomonadati</taxon>
        <taxon>Pseudomonadota</taxon>
        <taxon>Alphaproteobacteria</taxon>
        <taxon>Holosporales</taxon>
        <taxon>Candidatus Nucleicultricaceae</taxon>
        <taxon>Candidatus Nucleicultrix</taxon>
    </lineage>
</organism>
<dbReference type="PANTHER" id="PTHR43877:SF1">
    <property type="entry name" value="ACETYLTRANSFERASE"/>
    <property type="match status" value="1"/>
</dbReference>
<evidence type="ECO:0000313" key="5">
    <source>
        <dbReference type="Proteomes" id="UP000237351"/>
    </source>
</evidence>
<protein>
    <recommendedName>
        <fullName evidence="3">N-acetyltransferase domain-containing protein</fullName>
    </recommendedName>
</protein>
<dbReference type="KEGG" id="naf:GQ61_06210"/>
<accession>A0A1W6N503</accession>
<dbReference type="Gene3D" id="3.40.630.30">
    <property type="match status" value="1"/>
</dbReference>
<evidence type="ECO:0000313" key="4">
    <source>
        <dbReference type="EMBL" id="ARN84944.1"/>
    </source>
</evidence>
<dbReference type="Pfam" id="PF00583">
    <property type="entry name" value="Acetyltransf_1"/>
    <property type="match status" value="1"/>
</dbReference>
<evidence type="ECO:0000256" key="2">
    <source>
        <dbReference type="ARBA" id="ARBA00023315"/>
    </source>
</evidence>
<dbReference type="GO" id="GO:0016747">
    <property type="term" value="F:acyltransferase activity, transferring groups other than amino-acyl groups"/>
    <property type="evidence" value="ECO:0007669"/>
    <property type="project" value="InterPro"/>
</dbReference>
<keyword evidence="2" id="KW-0012">Acyltransferase</keyword>
<dbReference type="OrthoDB" id="118465at2"/>
<feature type="domain" description="N-acetyltransferase" evidence="3">
    <location>
        <begin position="6"/>
        <end position="180"/>
    </location>
</feature>
<reference evidence="4 5" key="1">
    <citation type="submission" date="2014-06" db="EMBL/GenBank/DDBJ databases">
        <title>The genome of the endonuclear symbiont Nucleicultrix amoebiphila.</title>
        <authorList>
            <person name="Schulz F."/>
            <person name="Horn M."/>
        </authorList>
    </citation>
    <scope>NUCLEOTIDE SEQUENCE [LARGE SCALE GENOMIC DNA]</scope>
    <source>
        <strain evidence="4 5">FS5</strain>
    </source>
</reference>
<name>A0A1W6N503_9PROT</name>
<dbReference type="RefSeq" id="WP_157111159.1">
    <property type="nucleotide sequence ID" value="NZ_CP008743.1"/>
</dbReference>
<dbReference type="InterPro" id="IPR016181">
    <property type="entry name" value="Acyl_CoA_acyltransferase"/>
</dbReference>
<evidence type="ECO:0000259" key="3">
    <source>
        <dbReference type="PROSITE" id="PS51186"/>
    </source>
</evidence>
<dbReference type="CDD" id="cd04301">
    <property type="entry name" value="NAT_SF"/>
    <property type="match status" value="1"/>
</dbReference>
<dbReference type="InterPro" id="IPR000182">
    <property type="entry name" value="GNAT_dom"/>
</dbReference>
<dbReference type="STRING" id="1414854.GQ61_06210"/>
<dbReference type="AlphaFoldDB" id="A0A1W6N503"/>
<keyword evidence="5" id="KW-1185">Reference proteome</keyword>
<dbReference type="Proteomes" id="UP000237351">
    <property type="component" value="Chromosome"/>
</dbReference>
<sequence>MDSKHRVVRSAQKEEIEDLNKLIQESARGLSRKHYTPQQIESLIRYVFSVDSELIEDQTYYVIDEGGAYLACGGWSKRRTLFGGDHCLDRTQGSLDPHQEAAKIRAFFVAPAYVGQGLAKMLMNVCEEKAKAAGFTKTELMSTLPGVDFYKNQGYVGEHLIDYTLPDGVIVQFMPMSKTF</sequence>
<keyword evidence="1" id="KW-0808">Transferase</keyword>
<dbReference type="EMBL" id="CP008743">
    <property type="protein sequence ID" value="ARN84944.1"/>
    <property type="molecule type" value="Genomic_DNA"/>
</dbReference>
<evidence type="ECO:0000256" key="1">
    <source>
        <dbReference type="ARBA" id="ARBA00022679"/>
    </source>
</evidence>
<proteinExistence type="predicted"/>
<dbReference type="PANTHER" id="PTHR43877">
    <property type="entry name" value="AMINOALKYLPHOSPHONATE N-ACETYLTRANSFERASE-RELATED-RELATED"/>
    <property type="match status" value="1"/>
</dbReference>
<dbReference type="SUPFAM" id="SSF55729">
    <property type="entry name" value="Acyl-CoA N-acyltransferases (Nat)"/>
    <property type="match status" value="1"/>
</dbReference>
<gene>
    <name evidence="4" type="ORF">GQ61_06210</name>
</gene>